<gene>
    <name evidence="1" type="ORF">B296_00002094</name>
</gene>
<evidence type="ECO:0000313" key="1">
    <source>
        <dbReference type="EMBL" id="RRT55028.1"/>
    </source>
</evidence>
<dbReference type="EMBL" id="AMZH03010288">
    <property type="protein sequence ID" value="RRT55028.1"/>
    <property type="molecule type" value="Genomic_DNA"/>
</dbReference>
<protein>
    <submittedName>
        <fullName evidence="1">Uncharacterized protein</fullName>
    </submittedName>
</protein>
<accession>A0A426YTI1</accession>
<reference evidence="1 2" key="1">
    <citation type="journal article" date="2014" name="Agronomy (Basel)">
        <title>A Draft Genome Sequence for Ensete ventricosum, the Drought-Tolerant Tree Against Hunger.</title>
        <authorList>
            <person name="Harrison J."/>
            <person name="Moore K.A."/>
            <person name="Paszkiewicz K."/>
            <person name="Jones T."/>
            <person name="Grant M."/>
            <person name="Ambacheew D."/>
            <person name="Muzemil S."/>
            <person name="Studholme D.J."/>
        </authorList>
    </citation>
    <scope>NUCLEOTIDE SEQUENCE [LARGE SCALE GENOMIC DNA]</scope>
</reference>
<proteinExistence type="predicted"/>
<dbReference type="Proteomes" id="UP000287651">
    <property type="component" value="Unassembled WGS sequence"/>
</dbReference>
<dbReference type="AlphaFoldDB" id="A0A426YTI1"/>
<comment type="caution">
    <text evidence="1">The sequence shown here is derived from an EMBL/GenBank/DDBJ whole genome shotgun (WGS) entry which is preliminary data.</text>
</comment>
<name>A0A426YTI1_ENSVE</name>
<organism evidence="1 2">
    <name type="scientific">Ensete ventricosum</name>
    <name type="common">Abyssinian banana</name>
    <name type="synonym">Musa ensete</name>
    <dbReference type="NCBI Taxonomy" id="4639"/>
    <lineage>
        <taxon>Eukaryota</taxon>
        <taxon>Viridiplantae</taxon>
        <taxon>Streptophyta</taxon>
        <taxon>Embryophyta</taxon>
        <taxon>Tracheophyta</taxon>
        <taxon>Spermatophyta</taxon>
        <taxon>Magnoliopsida</taxon>
        <taxon>Liliopsida</taxon>
        <taxon>Zingiberales</taxon>
        <taxon>Musaceae</taxon>
        <taxon>Ensete</taxon>
    </lineage>
</organism>
<evidence type="ECO:0000313" key="2">
    <source>
        <dbReference type="Proteomes" id="UP000287651"/>
    </source>
</evidence>
<sequence length="70" mass="7507">MRPRVLIVPAGFSNSVKAKRRGQPPASWLPTRVVISDQAICRGSHPPAGVALYKDSLRAGLCRGDTRPLG</sequence>